<keyword evidence="2" id="KW-1185">Reference proteome</keyword>
<evidence type="ECO:0000256" key="1">
    <source>
        <dbReference type="SAM" id="MobiDB-lite"/>
    </source>
</evidence>
<sequence>MIFAPRLDTADDTSTRLTNAKCHRTLGSVNEMDAPQLPPSRPSPSSDSRPSAAERPKRALRQPVWFRDYIIDN</sequence>
<feature type="region of interest" description="Disordered" evidence="1">
    <location>
        <begin position="1"/>
        <end position="20"/>
    </location>
</feature>
<proteinExistence type="predicted"/>
<evidence type="ECO:0000313" key="3">
    <source>
        <dbReference type="WBParaSite" id="TMUE_2000009045.1"/>
    </source>
</evidence>
<dbReference type="WBParaSite" id="TMUE_2000009045.1">
    <property type="protein sequence ID" value="TMUE_2000009045.1"/>
    <property type="gene ID" value="WBGene00300500"/>
</dbReference>
<name>A0A5S6QP93_TRIMR</name>
<accession>A0A5S6QP93</accession>
<protein>
    <submittedName>
        <fullName evidence="3">Uncharacterized protein</fullName>
    </submittedName>
</protein>
<feature type="region of interest" description="Disordered" evidence="1">
    <location>
        <begin position="25"/>
        <end position="59"/>
    </location>
</feature>
<reference evidence="3" key="1">
    <citation type="submission" date="2019-12" db="UniProtKB">
        <authorList>
            <consortium name="WormBaseParasite"/>
        </authorList>
    </citation>
    <scope>IDENTIFICATION</scope>
</reference>
<dbReference type="AlphaFoldDB" id="A0A5S6QP93"/>
<dbReference type="Proteomes" id="UP000046395">
    <property type="component" value="Unassembled WGS sequence"/>
</dbReference>
<organism evidence="2 3">
    <name type="scientific">Trichuris muris</name>
    <name type="common">Mouse whipworm</name>
    <dbReference type="NCBI Taxonomy" id="70415"/>
    <lineage>
        <taxon>Eukaryota</taxon>
        <taxon>Metazoa</taxon>
        <taxon>Ecdysozoa</taxon>
        <taxon>Nematoda</taxon>
        <taxon>Enoplea</taxon>
        <taxon>Dorylaimia</taxon>
        <taxon>Trichinellida</taxon>
        <taxon>Trichuridae</taxon>
        <taxon>Trichuris</taxon>
    </lineage>
</organism>
<evidence type="ECO:0000313" key="2">
    <source>
        <dbReference type="Proteomes" id="UP000046395"/>
    </source>
</evidence>